<dbReference type="InterPro" id="IPR050312">
    <property type="entry name" value="IolE/XylAMocC-like"/>
</dbReference>
<dbReference type="AlphaFoldDB" id="A0A9X2DQ83"/>
<feature type="domain" description="Xylose isomerase-like TIM barrel" evidence="1">
    <location>
        <begin position="21"/>
        <end position="309"/>
    </location>
</feature>
<keyword evidence="3" id="KW-1185">Reference proteome</keyword>
<name>A0A9X2DQ83_9BACI</name>
<sequence length="322" mass="36633">MKVGVFAVLLATEPLHEVLDYLQKKGINTVEIGTGGFVGNAHCNPTELLANPEKLAAFKREFESRGMEISALSCHGNPLHPNVKRAQDDHQTFVDTVRLAAKLGVENVVTFSGCPGESEQSRYPVWNTCTWPNDFAEVSEWQWEKKVIPYWKEQNAFLAEQNVRASIEPHPGFVVYNTETMLRLRAECGTQIGANFDPSHYFWQGMDPVACIRELGKENALFHFHAKDTRIDRQNSALNGVLDLKSYRDLANRSWIFRTVGYGHGEEIWKEIISELQRIGYDGAISIEHEDGLMNHLEGLEKAISFLQSIIIEKQEVEMWWV</sequence>
<dbReference type="InterPro" id="IPR013022">
    <property type="entry name" value="Xyl_isomerase-like_TIM-brl"/>
</dbReference>
<proteinExistence type="predicted"/>
<dbReference type="EMBL" id="JAMBOL010000007">
    <property type="protein sequence ID" value="MCM3714483.1"/>
    <property type="molecule type" value="Genomic_DNA"/>
</dbReference>
<keyword evidence="2" id="KW-0413">Isomerase</keyword>
<dbReference type="Pfam" id="PF01261">
    <property type="entry name" value="AP_endonuc_2"/>
    <property type="match status" value="1"/>
</dbReference>
<dbReference type="PANTHER" id="PTHR12110:SF21">
    <property type="entry name" value="XYLOSE ISOMERASE-LIKE TIM BARREL DOMAIN-CONTAINING PROTEIN"/>
    <property type="match status" value="1"/>
</dbReference>
<dbReference type="InterPro" id="IPR036237">
    <property type="entry name" value="Xyl_isomerase-like_sf"/>
</dbReference>
<reference evidence="2" key="1">
    <citation type="submission" date="2022-05" db="EMBL/GenBank/DDBJ databases">
        <title>Comparative Genomics of Spacecraft Associated Microbes.</title>
        <authorList>
            <person name="Tran M.T."/>
            <person name="Wright A."/>
            <person name="Seuylemezian A."/>
            <person name="Eisen J."/>
            <person name="Coil D."/>
        </authorList>
    </citation>
    <scope>NUCLEOTIDE SEQUENCE</scope>
    <source>
        <strain evidence="2">214.1.1</strain>
    </source>
</reference>
<accession>A0A9X2DQ83</accession>
<organism evidence="2 3">
    <name type="scientific">Halalkalibacter oceani</name>
    <dbReference type="NCBI Taxonomy" id="1653776"/>
    <lineage>
        <taxon>Bacteria</taxon>
        <taxon>Bacillati</taxon>
        <taxon>Bacillota</taxon>
        <taxon>Bacilli</taxon>
        <taxon>Bacillales</taxon>
        <taxon>Bacillaceae</taxon>
        <taxon>Halalkalibacter</taxon>
    </lineage>
</organism>
<evidence type="ECO:0000313" key="2">
    <source>
        <dbReference type="EMBL" id="MCM3714483.1"/>
    </source>
</evidence>
<dbReference type="GO" id="GO:0016853">
    <property type="term" value="F:isomerase activity"/>
    <property type="evidence" value="ECO:0007669"/>
    <property type="project" value="UniProtKB-KW"/>
</dbReference>
<dbReference type="Gene3D" id="3.20.20.150">
    <property type="entry name" value="Divalent-metal-dependent TIM barrel enzymes"/>
    <property type="match status" value="1"/>
</dbReference>
<dbReference type="Proteomes" id="UP001139179">
    <property type="component" value="Unassembled WGS sequence"/>
</dbReference>
<evidence type="ECO:0000259" key="1">
    <source>
        <dbReference type="Pfam" id="PF01261"/>
    </source>
</evidence>
<dbReference type="RefSeq" id="WP_251223256.1">
    <property type="nucleotide sequence ID" value="NZ_JAMBOL010000007.1"/>
</dbReference>
<gene>
    <name evidence="2" type="ORF">M3202_10325</name>
</gene>
<evidence type="ECO:0000313" key="3">
    <source>
        <dbReference type="Proteomes" id="UP001139179"/>
    </source>
</evidence>
<protein>
    <submittedName>
        <fullName evidence="2">Sugar phosphate isomerase/epimerase</fullName>
    </submittedName>
</protein>
<dbReference type="PANTHER" id="PTHR12110">
    <property type="entry name" value="HYDROXYPYRUVATE ISOMERASE"/>
    <property type="match status" value="1"/>
</dbReference>
<dbReference type="SUPFAM" id="SSF51658">
    <property type="entry name" value="Xylose isomerase-like"/>
    <property type="match status" value="1"/>
</dbReference>
<comment type="caution">
    <text evidence="2">The sequence shown here is derived from an EMBL/GenBank/DDBJ whole genome shotgun (WGS) entry which is preliminary data.</text>
</comment>